<protein>
    <recommendedName>
        <fullName evidence="3">Universal stress protein</fullName>
    </recommendedName>
</protein>
<reference evidence="1 2" key="1">
    <citation type="submission" date="2015-06" db="EMBL/GenBank/DDBJ databases">
        <title>Genome sequence of Pseudoalteromonas carrageenovora.</title>
        <authorList>
            <person name="Xie B.-B."/>
            <person name="Rong J.-C."/>
            <person name="Qin Q.-L."/>
            <person name="Zhang Y.-Z."/>
        </authorList>
    </citation>
    <scope>NUCLEOTIDE SEQUENCE [LARGE SCALE GENOMIC DNA]</scope>
    <source>
        <strain evidence="1 2">IAM 12662</strain>
    </source>
</reference>
<comment type="caution">
    <text evidence="1">The sequence shown here is derived from an EMBL/GenBank/DDBJ whole genome shotgun (WGS) entry which is preliminary data.</text>
</comment>
<proteinExistence type="predicted"/>
<dbReference type="Gene3D" id="3.40.50.12370">
    <property type="match status" value="1"/>
</dbReference>
<dbReference type="Proteomes" id="UP000615003">
    <property type="component" value="Unassembled WGS sequence"/>
</dbReference>
<keyword evidence="2" id="KW-1185">Reference proteome</keyword>
<evidence type="ECO:0008006" key="3">
    <source>
        <dbReference type="Google" id="ProtNLM"/>
    </source>
</evidence>
<evidence type="ECO:0000313" key="2">
    <source>
        <dbReference type="Proteomes" id="UP000615003"/>
    </source>
</evidence>
<dbReference type="SUPFAM" id="SSF52402">
    <property type="entry name" value="Adenine nucleotide alpha hydrolases-like"/>
    <property type="match status" value="1"/>
</dbReference>
<dbReference type="RefSeq" id="WP_255318943.1">
    <property type="nucleotide sequence ID" value="NZ_AQGW01000020.1"/>
</dbReference>
<sequence length="43" mass="4606">MPDADLVIIGSVGNLGIKNTLIDNTAEKMMKLIKTDVLVLPPL</sequence>
<name>A0ABR9EQN6_PSEVC</name>
<organism evidence="1 2">
    <name type="scientific">Pseudoalteromonas carrageenovora IAM 12662</name>
    <dbReference type="NCBI Taxonomy" id="1314868"/>
    <lineage>
        <taxon>Bacteria</taxon>
        <taxon>Pseudomonadati</taxon>
        <taxon>Pseudomonadota</taxon>
        <taxon>Gammaproteobacteria</taxon>
        <taxon>Alteromonadales</taxon>
        <taxon>Pseudoalteromonadaceae</taxon>
        <taxon>Pseudoalteromonas</taxon>
    </lineage>
</organism>
<evidence type="ECO:0000313" key="1">
    <source>
        <dbReference type="EMBL" id="MBE0382869.1"/>
    </source>
</evidence>
<accession>A0ABR9EQN6</accession>
<dbReference type="GeneID" id="93666031"/>
<dbReference type="EMBL" id="AQGW01000020">
    <property type="protein sequence ID" value="MBE0382869.1"/>
    <property type="molecule type" value="Genomic_DNA"/>
</dbReference>
<gene>
    <name evidence="1" type="ORF">PCARR_a1125</name>
</gene>